<keyword evidence="6" id="KW-0407">Ion channel</keyword>
<keyword evidence="2 6" id="KW-0812">Transmembrane</keyword>
<evidence type="ECO:0000256" key="4">
    <source>
        <dbReference type="ARBA" id="ARBA00023136"/>
    </source>
</evidence>
<dbReference type="PANTHER" id="PTHR10736:SF0">
    <property type="entry name" value="BESTROPHIN HOMOLOG"/>
    <property type="match status" value="1"/>
</dbReference>
<feature type="compositionally biased region" description="Polar residues" evidence="7">
    <location>
        <begin position="193"/>
        <end position="206"/>
    </location>
</feature>
<sequence>MSVSYVSDISEGSGFFIVLKLIARWKGSLYKLVWLDLVVYLIIYYLINLLYRFALNSAQKETFHMIVAYCDDISTQLPVSFVLGFFVSGVIGRWFQTFMFIPWLNEITYSVMAAVNCADTRVSRKIRLSVMRYLNLAWILAMRRISDRIAERFSQQHKPKGGNTKDDDDCICRGRNEIWSVSQCPDKKISPSRRMQSAKTTPNISSSPLDGQANIKIFNFNENAAPFDGSDEWSIKETLFCFNNDNVVRATFGRIILENEAKAFERIAQQHFQKTHQRYIPEPWVPIEWAVRLIHKAGLHANIADPKIVAAVNKDIGKFRQQLQKLQVFSSLTMPLVYTQVAVISLYSYFFCQIIGAQNVRRNDTVGVSSHSNALPIPVFGVFFFLFLMGWLKVALCVMNPFGDDYEDFECSEILDSNLDVSYRAVLLDEATFPESLKTATFMPKPMKGAESDHLMDFLENTTREIQETEFTCEMSDIQNLEIRQNFLERLRQHCRPNHNRAVLFDRIRSGNTRPPNPLNY</sequence>
<feature type="transmembrane region" description="Helical" evidence="6">
    <location>
        <begin position="32"/>
        <end position="53"/>
    </location>
</feature>
<comment type="subcellular location">
    <subcellularLocation>
        <location evidence="6">Cell membrane</location>
        <topology evidence="6">Multi-pass membrane protein</topology>
    </subcellularLocation>
    <subcellularLocation>
        <location evidence="1">Membrane</location>
    </subcellularLocation>
</comment>
<feature type="transmembrane region" description="Helical" evidence="6">
    <location>
        <begin position="328"/>
        <end position="351"/>
    </location>
</feature>
<dbReference type="InterPro" id="IPR021134">
    <property type="entry name" value="Bestrophin-like"/>
</dbReference>
<comment type="similarity">
    <text evidence="5 6">Belongs to the anion channel-forming bestrophin (TC 1.A.46) family. Calcium-sensitive chloride channel subfamily.</text>
</comment>
<keyword evidence="6" id="KW-0406">Ion transport</keyword>
<keyword evidence="6" id="KW-1003">Cell membrane</keyword>
<evidence type="ECO:0000256" key="1">
    <source>
        <dbReference type="ARBA" id="ARBA00004370"/>
    </source>
</evidence>
<evidence type="ECO:0000313" key="8">
    <source>
        <dbReference type="EMBL" id="JAP41715.1"/>
    </source>
</evidence>
<comment type="function">
    <text evidence="6">Forms chloride channels.</text>
</comment>
<dbReference type="Pfam" id="PF01062">
    <property type="entry name" value="Bestrophin"/>
    <property type="match status" value="2"/>
</dbReference>
<evidence type="ECO:0000256" key="3">
    <source>
        <dbReference type="ARBA" id="ARBA00022989"/>
    </source>
</evidence>
<dbReference type="PANTHER" id="PTHR10736">
    <property type="entry name" value="BESTROPHIN"/>
    <property type="match status" value="1"/>
</dbReference>
<dbReference type="EMBL" id="GEEE01021510">
    <property type="protein sequence ID" value="JAP41715.1"/>
    <property type="molecule type" value="Transcribed_RNA"/>
</dbReference>
<keyword evidence="3 6" id="KW-1133">Transmembrane helix</keyword>
<gene>
    <name evidence="8" type="primary">BEST1</name>
    <name evidence="8" type="ORF">TR155781</name>
</gene>
<keyword evidence="6" id="KW-0813">Transport</keyword>
<protein>
    <recommendedName>
        <fullName evidence="6">Bestrophin homolog</fullName>
    </recommendedName>
</protein>
<dbReference type="AlphaFoldDB" id="A0A0X3NPY2"/>
<keyword evidence="4 6" id="KW-0472">Membrane</keyword>
<feature type="transmembrane region" description="Helical" evidence="6">
    <location>
        <begin position="73"/>
        <end position="95"/>
    </location>
</feature>
<keyword evidence="6" id="KW-0868">Chloride</keyword>
<evidence type="ECO:0000256" key="6">
    <source>
        <dbReference type="RuleBase" id="RU363126"/>
    </source>
</evidence>
<name>A0A0X3NPY2_SCHSO</name>
<dbReference type="InterPro" id="IPR000615">
    <property type="entry name" value="Bestrophin"/>
</dbReference>
<feature type="transmembrane region" description="Helical" evidence="6">
    <location>
        <begin position="371"/>
        <end position="392"/>
    </location>
</feature>
<proteinExistence type="inferred from homology"/>
<feature type="region of interest" description="Disordered" evidence="7">
    <location>
        <begin position="187"/>
        <end position="206"/>
    </location>
</feature>
<accession>A0A0X3NPY2</accession>
<dbReference type="GO" id="GO:0034707">
    <property type="term" value="C:chloride channel complex"/>
    <property type="evidence" value="ECO:0007669"/>
    <property type="project" value="UniProtKB-KW"/>
</dbReference>
<organism evidence="8">
    <name type="scientific">Schistocephalus solidus</name>
    <name type="common">Tapeworm</name>
    <dbReference type="NCBI Taxonomy" id="70667"/>
    <lineage>
        <taxon>Eukaryota</taxon>
        <taxon>Metazoa</taxon>
        <taxon>Spiralia</taxon>
        <taxon>Lophotrochozoa</taxon>
        <taxon>Platyhelminthes</taxon>
        <taxon>Cestoda</taxon>
        <taxon>Eucestoda</taxon>
        <taxon>Diphyllobothriidea</taxon>
        <taxon>Diphyllobothriidae</taxon>
        <taxon>Schistocephalus</taxon>
    </lineage>
</organism>
<dbReference type="GO" id="GO:0005254">
    <property type="term" value="F:chloride channel activity"/>
    <property type="evidence" value="ECO:0007669"/>
    <property type="project" value="UniProtKB-KW"/>
</dbReference>
<evidence type="ECO:0000256" key="7">
    <source>
        <dbReference type="SAM" id="MobiDB-lite"/>
    </source>
</evidence>
<evidence type="ECO:0000256" key="2">
    <source>
        <dbReference type="ARBA" id="ARBA00022692"/>
    </source>
</evidence>
<reference evidence="8" key="1">
    <citation type="submission" date="2016-01" db="EMBL/GenBank/DDBJ databases">
        <title>Reference transcriptome for the parasite Schistocephalus solidus: insights into the molecular evolution of parasitism.</title>
        <authorList>
            <person name="Hebert F.O."/>
            <person name="Grambauer S."/>
            <person name="Barber I."/>
            <person name="Landry C.R."/>
            <person name="Aubin-Horth N."/>
        </authorList>
    </citation>
    <scope>NUCLEOTIDE SEQUENCE</scope>
</reference>
<dbReference type="GO" id="GO:0005886">
    <property type="term" value="C:plasma membrane"/>
    <property type="evidence" value="ECO:0007669"/>
    <property type="project" value="UniProtKB-SubCell"/>
</dbReference>
<keyword evidence="6" id="KW-0869">Chloride channel</keyword>
<evidence type="ECO:0000256" key="5">
    <source>
        <dbReference type="ARBA" id="ARBA00034769"/>
    </source>
</evidence>